<dbReference type="RefSeq" id="WP_141150536.1">
    <property type="nucleotide sequence ID" value="NZ_VHLG01000014.1"/>
</dbReference>
<accession>A0A506U622</accession>
<proteinExistence type="predicted"/>
<dbReference type="Proteomes" id="UP000318801">
    <property type="component" value="Unassembled WGS sequence"/>
</dbReference>
<evidence type="ECO:0000259" key="1">
    <source>
        <dbReference type="Pfam" id="PF20944"/>
    </source>
</evidence>
<dbReference type="Pfam" id="PF11958">
    <property type="entry name" value="DUF3472"/>
    <property type="match status" value="1"/>
</dbReference>
<evidence type="ECO:0000313" key="2">
    <source>
        <dbReference type="EMBL" id="TPW28039.1"/>
    </source>
</evidence>
<name>A0A506U622_9HYPH</name>
<dbReference type="InterPro" id="IPR048990">
    <property type="entry name" value="StcE_b-sandwich"/>
</dbReference>
<feature type="domain" description="Metalloprotease StcE beta-sandwich" evidence="1">
    <location>
        <begin position="536"/>
        <end position="604"/>
    </location>
</feature>
<organism evidence="2 3">
    <name type="scientific">Martelella alba</name>
    <dbReference type="NCBI Taxonomy" id="2590451"/>
    <lineage>
        <taxon>Bacteria</taxon>
        <taxon>Pseudomonadati</taxon>
        <taxon>Pseudomonadota</taxon>
        <taxon>Alphaproteobacteria</taxon>
        <taxon>Hyphomicrobiales</taxon>
        <taxon>Aurantimonadaceae</taxon>
        <taxon>Martelella</taxon>
    </lineage>
</organism>
<dbReference type="OrthoDB" id="6014523at2"/>
<sequence length="606" mass="67308">MPMPVLAGEDCASARVAFEAPSQLFALQGSLFSDRLYVQGDETWTPTEIVAKATLPSGQPATDCHLHVYPRSEGDGRFFYSDGEETDENGVVRGYWFAETNPSAELVAENVATPSLHDTLKGAVPATPFANAGGHVRYIYYKTDGPHNWSTFSLDVTPVTSGHYMYYAAMFWTSGYLGLQQTRETFDAPHSRKLIMTLWDNGYGLPEVVRDPYGICGEAHQGTAEGDNLRCFSDYDFYLGDTYTFTVKAEHVVPDALDYTLHISGRNGSGFPEDFDVLTLRVPNRSDYYPPMPASFLEDYEAGYDSCADVQQTLIIYSNIWYTPAMGSGRHPISDVFFDRGYDAKAGGPDMCFNYDYGDTDILPVDSGFGGSQAKVDGFYMSTGGMDLVGSPQVGNYWDYAGADWKLDNPYLALTTYDQLQPLQSPDYLTELFVDHPKISVTTYDGGWLNTLILPDHVAEGSKFLLNVGSTLAVNLQFNGQTENITTGNTAELVYSDNRWMVQRIGAQQDYYVLPEGSLEKLDRSGDYLYEQFQNHQWIEADTADGNWVGAIVLPAGVEEQSRFKLVVNSTWAVDLQFGGKTQNVKHGETAELAYIDGQWQLQSLQ</sequence>
<dbReference type="AlphaFoldDB" id="A0A506U622"/>
<dbReference type="EMBL" id="VHLG01000014">
    <property type="protein sequence ID" value="TPW28039.1"/>
    <property type="molecule type" value="Genomic_DNA"/>
</dbReference>
<dbReference type="Gene3D" id="2.60.120.1230">
    <property type="match status" value="2"/>
</dbReference>
<evidence type="ECO:0000313" key="3">
    <source>
        <dbReference type="Proteomes" id="UP000318801"/>
    </source>
</evidence>
<feature type="domain" description="Metalloprotease StcE beta-sandwich" evidence="1">
    <location>
        <begin position="437"/>
        <end position="503"/>
    </location>
</feature>
<dbReference type="InterPro" id="IPR021862">
    <property type="entry name" value="DUF3472"/>
</dbReference>
<keyword evidence="3" id="KW-1185">Reference proteome</keyword>
<reference evidence="2 3" key="1">
    <citation type="submission" date="2019-06" db="EMBL/GenBank/DDBJ databases">
        <authorList>
            <person name="Li M."/>
        </authorList>
    </citation>
    <scope>NUCLEOTIDE SEQUENCE [LARGE SCALE GENOMIC DNA]</scope>
    <source>
        <strain evidence="2 3">BGMRC2036</strain>
    </source>
</reference>
<gene>
    <name evidence="2" type="ORF">FJU08_18525</name>
</gene>
<protein>
    <recommendedName>
        <fullName evidence="1">Metalloprotease StcE beta-sandwich domain-containing protein</fullName>
    </recommendedName>
</protein>
<dbReference type="Pfam" id="PF20944">
    <property type="entry name" value="StcE_b-sandwich"/>
    <property type="match status" value="2"/>
</dbReference>
<comment type="caution">
    <text evidence="2">The sequence shown here is derived from an EMBL/GenBank/DDBJ whole genome shotgun (WGS) entry which is preliminary data.</text>
</comment>